<dbReference type="EMBL" id="GGMS01004051">
    <property type="protein sequence ID" value="MBY73254.1"/>
    <property type="molecule type" value="Transcribed_RNA"/>
</dbReference>
<dbReference type="OrthoDB" id="5840532at2759"/>
<dbReference type="AlphaFoldDB" id="A0A2S2Q6B1"/>
<evidence type="ECO:0000313" key="1">
    <source>
        <dbReference type="EMBL" id="MBY73254.1"/>
    </source>
</evidence>
<protein>
    <submittedName>
        <fullName evidence="1">Uncharacterized protein</fullName>
    </submittedName>
</protein>
<name>A0A2S2Q6B1_9HEMI</name>
<proteinExistence type="predicted"/>
<sequence>MMECLESEIRYLNSNLRTTTILPYFVKTSPKITARLHSKLSEIPTEIAVDEMMKGILEERRVFSIPGVIFPIVSFVRLLPDNLQNVFNKITDVMFDPDEIDLEIIKKYTRK</sequence>
<organism evidence="1">
    <name type="scientific">Sipha flava</name>
    <name type="common">yellow sugarcane aphid</name>
    <dbReference type="NCBI Taxonomy" id="143950"/>
    <lineage>
        <taxon>Eukaryota</taxon>
        <taxon>Metazoa</taxon>
        <taxon>Ecdysozoa</taxon>
        <taxon>Arthropoda</taxon>
        <taxon>Hexapoda</taxon>
        <taxon>Insecta</taxon>
        <taxon>Pterygota</taxon>
        <taxon>Neoptera</taxon>
        <taxon>Paraneoptera</taxon>
        <taxon>Hemiptera</taxon>
        <taxon>Sternorrhyncha</taxon>
        <taxon>Aphidomorpha</taxon>
        <taxon>Aphidoidea</taxon>
        <taxon>Aphididae</taxon>
        <taxon>Sipha</taxon>
    </lineage>
</organism>
<accession>A0A2S2Q6B1</accession>
<gene>
    <name evidence="1" type="ORF">g.167315</name>
</gene>
<reference evidence="1" key="1">
    <citation type="submission" date="2018-04" db="EMBL/GenBank/DDBJ databases">
        <title>Transcriptome assembly of Sipha flava.</title>
        <authorList>
            <person name="Scully E.D."/>
            <person name="Geib S.M."/>
            <person name="Palmer N.A."/>
            <person name="Koch K."/>
            <person name="Bradshaw J."/>
            <person name="Heng-Moss T."/>
            <person name="Sarath G."/>
        </authorList>
    </citation>
    <scope>NUCLEOTIDE SEQUENCE</scope>
</reference>